<feature type="region of interest" description="Disordered" evidence="2">
    <location>
        <begin position="401"/>
        <end position="501"/>
    </location>
</feature>
<feature type="compositionally biased region" description="Basic and acidic residues" evidence="2">
    <location>
        <begin position="189"/>
        <end position="214"/>
    </location>
</feature>
<reference evidence="3 4" key="1">
    <citation type="journal article" date="2021" name="ISME Commun">
        <title>Automated analysis of genomic sequences facilitates high-throughput and comprehensive description of bacteria.</title>
        <authorList>
            <person name="Hitch T.C.A."/>
        </authorList>
    </citation>
    <scope>NUCLEOTIDE SEQUENCE [LARGE SCALE GENOMIC DNA]</scope>
    <source>
        <strain evidence="3 4">Sanger_04</strain>
    </source>
</reference>
<comment type="caution">
    <text evidence="3">The sequence shown here is derived from an EMBL/GenBank/DDBJ whole genome shotgun (WGS) entry which is preliminary data.</text>
</comment>
<keyword evidence="4" id="KW-1185">Reference proteome</keyword>
<feature type="compositionally biased region" description="Polar residues" evidence="2">
    <location>
        <begin position="484"/>
        <end position="493"/>
    </location>
</feature>
<feature type="compositionally biased region" description="Basic and acidic residues" evidence="2">
    <location>
        <begin position="224"/>
        <end position="245"/>
    </location>
</feature>
<name>A0ABT2RW93_9FIRM</name>
<feature type="coiled-coil region" evidence="1">
    <location>
        <begin position="278"/>
        <end position="310"/>
    </location>
</feature>
<evidence type="ECO:0000313" key="4">
    <source>
        <dbReference type="Proteomes" id="UP001652461"/>
    </source>
</evidence>
<dbReference type="EMBL" id="JAOQKC010000007">
    <property type="protein sequence ID" value="MCU6696589.1"/>
    <property type="molecule type" value="Genomic_DNA"/>
</dbReference>
<dbReference type="Proteomes" id="UP001652461">
    <property type="component" value="Unassembled WGS sequence"/>
</dbReference>
<feature type="compositionally biased region" description="Polar residues" evidence="2">
    <location>
        <begin position="431"/>
        <end position="456"/>
    </location>
</feature>
<feature type="compositionally biased region" description="Basic and acidic residues" evidence="2">
    <location>
        <begin position="401"/>
        <end position="414"/>
    </location>
</feature>
<organism evidence="3 4">
    <name type="scientific">Laedolimicola ammoniilytica</name>
    <dbReference type="NCBI Taxonomy" id="2981771"/>
    <lineage>
        <taxon>Bacteria</taxon>
        <taxon>Bacillati</taxon>
        <taxon>Bacillota</taxon>
        <taxon>Clostridia</taxon>
        <taxon>Lachnospirales</taxon>
        <taxon>Lachnospiraceae</taxon>
        <taxon>Laedolimicola</taxon>
    </lineage>
</organism>
<feature type="region of interest" description="Disordered" evidence="2">
    <location>
        <begin position="189"/>
        <end position="273"/>
    </location>
</feature>
<gene>
    <name evidence="3" type="ORF">OCV63_06725</name>
</gene>
<proteinExistence type="predicted"/>
<accession>A0ABT2RW93</accession>
<feature type="coiled-coil region" evidence="1">
    <location>
        <begin position="757"/>
        <end position="791"/>
    </location>
</feature>
<protein>
    <submittedName>
        <fullName evidence="3">Uncharacterized protein</fullName>
    </submittedName>
</protein>
<evidence type="ECO:0000256" key="1">
    <source>
        <dbReference type="SAM" id="Coils"/>
    </source>
</evidence>
<sequence length="861" mass="98260">MRNQFLGFANQIIAQHTQGGGPFDSAAMIFPEAAEQDAGETVQNSYVTNLYRIQRITEENHLYQQNFQLLNQLYEKQVFRNLYPTVEKQVEKLISRELPEAEEKLAARMAKEIHELVREGGTKQLTVLKERLEKTERETLEKELRRERTHTERLEKELQREQTHTERIREELRTEVQKERIHTERIREELQREQFHTEQTEREQIHTEQVRTEAELQTVPVHTESMREELRTVPADTEHRYREQGRGSGRGAEPGQEKKPGETAPSGDRGAQEIWKLREKEIRDREVLEKEIQTKEIQEKEVREKEIREKQLVLLRKIENIYNSSYRAELRIPGRRIGNAGAAVMTNAAAGSSESAIRSNAGSAPSEIERLLLRTERMLDVSTGYLPMSLLYDMEEQEAAEKQGQKAAESEAWKSDGSVQNQTGRRDVTETPGTQRNRQQSTVEPMQLVQRQNQMEPMQREQRAEQLSIPGSRWQSPAEAKNAPGQTQITSGTPGRPIGQMPVEAGQFRTPGYGISGQPIPGDSERGNQARPELAEVPMVHAASEMTGPEEAGENTGRSAEPGKLPGVAEQAVQETVQNTVQKIVRETVENVLQNTVEKTTGHIIEKKIEKETEKKVPQTAEQRTLQTIVENRVRDTVQHTAGYRMLQKAAQPGIPGDSWGIPRTENGFQPVEMLQGETLEAMQPLGTPGLPYPLQLQSPGVIPQAAQTRQAARNGQTTLIQAFQRQAAGRRAVSRQPSPGQALETAPMIYPEDREAKEQEASRRQMQEHIRNVTEELQEVRRSVRTEKQLQVEKQREIVREVITKEPGLLDEGALPAYVGRQVQKEVERRMDESLQNMSNRVYRKLEQKLRTERERRGLV</sequence>
<dbReference type="RefSeq" id="WP_158363004.1">
    <property type="nucleotide sequence ID" value="NZ_JAOQKC010000007.1"/>
</dbReference>
<keyword evidence="1" id="KW-0175">Coiled coil</keyword>
<evidence type="ECO:0000256" key="2">
    <source>
        <dbReference type="SAM" id="MobiDB-lite"/>
    </source>
</evidence>
<evidence type="ECO:0000313" key="3">
    <source>
        <dbReference type="EMBL" id="MCU6696589.1"/>
    </source>
</evidence>